<dbReference type="InterPro" id="IPR003593">
    <property type="entry name" value="AAA+_ATPase"/>
</dbReference>
<evidence type="ECO:0000256" key="1">
    <source>
        <dbReference type="ARBA" id="ARBA00005417"/>
    </source>
</evidence>
<proteinExistence type="inferred from homology"/>
<dbReference type="Gene3D" id="3.40.50.300">
    <property type="entry name" value="P-loop containing nucleotide triphosphate hydrolases"/>
    <property type="match status" value="1"/>
</dbReference>
<evidence type="ECO:0000256" key="2">
    <source>
        <dbReference type="ARBA" id="ARBA00022448"/>
    </source>
</evidence>
<dbReference type="PANTHER" id="PTHR46743:SF2">
    <property type="entry name" value="TEICHOIC ACIDS EXPORT ATP-BINDING PROTEIN TAGH"/>
    <property type="match status" value="1"/>
</dbReference>
<protein>
    <submittedName>
        <fullName evidence="6">ABC transporter ATP-binding protein</fullName>
    </submittedName>
</protein>
<accession>A0ABY2SIH4</accession>
<dbReference type="PANTHER" id="PTHR46743">
    <property type="entry name" value="TEICHOIC ACIDS EXPORT ATP-BINDING PROTEIN TAGH"/>
    <property type="match status" value="1"/>
</dbReference>
<organism evidence="6 7">
    <name type="scientific">Martelella alba</name>
    <dbReference type="NCBI Taxonomy" id="2590451"/>
    <lineage>
        <taxon>Bacteria</taxon>
        <taxon>Pseudomonadati</taxon>
        <taxon>Pseudomonadota</taxon>
        <taxon>Alphaproteobacteria</taxon>
        <taxon>Hyphomicrobiales</taxon>
        <taxon>Aurantimonadaceae</taxon>
        <taxon>Martelella</taxon>
    </lineage>
</organism>
<evidence type="ECO:0000256" key="3">
    <source>
        <dbReference type="ARBA" id="ARBA00022741"/>
    </source>
</evidence>
<dbReference type="RefSeq" id="WP_136991663.1">
    <property type="nucleotide sequence ID" value="NZ_SZPQ01000031.1"/>
</dbReference>
<dbReference type="CDD" id="cd03220">
    <property type="entry name" value="ABC_KpsT_Wzt"/>
    <property type="match status" value="1"/>
</dbReference>
<feature type="domain" description="ABC transporter" evidence="5">
    <location>
        <begin position="28"/>
        <end position="238"/>
    </location>
</feature>
<sequence length="238" mass="25894">MAELVFNEVTIAYPIYNARSQSLRRQLVRMGSGGRIGGGGGVVTVTALNRVSFTLRDGDAVGLIGHNGAGKSTLLRAMAGIYPPTSGNVARVGTVATVFELGAGMDAELSGYENILRMLLLLGHNLKQAKAKIPDIEDFSELGRFLDLPVRTYSSGMTMRLMFAVATSVRPEILLIDEMFGTGDESFQKKAQARMNDWIAGTDIFVFASHDHGLIKTLCNRVFRLEHGDIFEVDNHSL</sequence>
<keyword evidence="7" id="KW-1185">Reference proteome</keyword>
<dbReference type="EMBL" id="SZPQ01000031">
    <property type="protein sequence ID" value="TKI04223.1"/>
    <property type="molecule type" value="Genomic_DNA"/>
</dbReference>
<keyword evidence="2" id="KW-0813">Transport</keyword>
<name>A0ABY2SIH4_9HYPH</name>
<dbReference type="SUPFAM" id="SSF52540">
    <property type="entry name" value="P-loop containing nucleoside triphosphate hydrolases"/>
    <property type="match status" value="1"/>
</dbReference>
<reference evidence="6 7" key="1">
    <citation type="submission" date="2019-04" db="EMBL/GenBank/DDBJ databases">
        <authorList>
            <person name="Li M."/>
            <person name="Gao C."/>
        </authorList>
    </citation>
    <scope>NUCLEOTIDE SEQUENCE [LARGE SCALE GENOMIC DNA]</scope>
    <source>
        <strain evidence="6 7">BGMRC 2031</strain>
    </source>
</reference>
<evidence type="ECO:0000313" key="6">
    <source>
        <dbReference type="EMBL" id="TKI04223.1"/>
    </source>
</evidence>
<dbReference type="InterPro" id="IPR015860">
    <property type="entry name" value="ABC_transpr_TagH-like"/>
</dbReference>
<evidence type="ECO:0000313" key="7">
    <source>
        <dbReference type="Proteomes" id="UP000305202"/>
    </source>
</evidence>
<dbReference type="InterPro" id="IPR003439">
    <property type="entry name" value="ABC_transporter-like_ATP-bd"/>
</dbReference>
<dbReference type="PROSITE" id="PS50893">
    <property type="entry name" value="ABC_TRANSPORTER_2"/>
    <property type="match status" value="1"/>
</dbReference>
<dbReference type="Pfam" id="PF00005">
    <property type="entry name" value="ABC_tran"/>
    <property type="match status" value="1"/>
</dbReference>
<dbReference type="GO" id="GO:0005524">
    <property type="term" value="F:ATP binding"/>
    <property type="evidence" value="ECO:0007669"/>
    <property type="project" value="UniProtKB-KW"/>
</dbReference>
<gene>
    <name evidence="6" type="ORF">FCN80_18585</name>
</gene>
<dbReference type="InterPro" id="IPR050683">
    <property type="entry name" value="Bact_Polysacc_Export_ATP-bd"/>
</dbReference>
<comment type="similarity">
    <text evidence="1">Belongs to the ABC transporter superfamily.</text>
</comment>
<dbReference type="SMART" id="SM00382">
    <property type="entry name" value="AAA"/>
    <property type="match status" value="1"/>
</dbReference>
<evidence type="ECO:0000259" key="5">
    <source>
        <dbReference type="PROSITE" id="PS50893"/>
    </source>
</evidence>
<dbReference type="Proteomes" id="UP000305202">
    <property type="component" value="Unassembled WGS sequence"/>
</dbReference>
<comment type="caution">
    <text evidence="6">The sequence shown here is derived from an EMBL/GenBank/DDBJ whole genome shotgun (WGS) entry which is preliminary data.</text>
</comment>
<keyword evidence="3" id="KW-0547">Nucleotide-binding</keyword>
<keyword evidence="4 6" id="KW-0067">ATP-binding</keyword>
<evidence type="ECO:0000256" key="4">
    <source>
        <dbReference type="ARBA" id="ARBA00022840"/>
    </source>
</evidence>
<dbReference type="InterPro" id="IPR027417">
    <property type="entry name" value="P-loop_NTPase"/>
</dbReference>